<gene>
    <name evidence="2" type="ORF">OSB04_028657</name>
</gene>
<dbReference type="PANTHER" id="PTHR11439:SF483">
    <property type="entry name" value="PEPTIDE SYNTHASE GLIP-LIKE, PUTATIVE (AFU_ORTHOLOGUE AFUA_3G12920)-RELATED"/>
    <property type="match status" value="1"/>
</dbReference>
<keyword evidence="3" id="KW-1185">Reference proteome</keyword>
<proteinExistence type="predicted"/>
<protein>
    <submittedName>
        <fullName evidence="2">Uncharacterized protein</fullName>
    </submittedName>
</protein>
<reference evidence="2" key="1">
    <citation type="submission" date="2023-03" db="EMBL/GenBank/DDBJ databases">
        <title>Chromosome-scale reference genome and RAD-based genetic map of yellow starthistle (Centaurea solstitialis) reveal putative structural variation and QTLs associated with invader traits.</title>
        <authorList>
            <person name="Reatini B."/>
            <person name="Cang F.A."/>
            <person name="Jiang Q."/>
            <person name="Mckibben M.T.W."/>
            <person name="Barker M.S."/>
            <person name="Rieseberg L.H."/>
            <person name="Dlugosch K.M."/>
        </authorList>
    </citation>
    <scope>NUCLEOTIDE SEQUENCE</scope>
    <source>
        <strain evidence="2">CAN-66</strain>
        <tissue evidence="2">Leaf</tissue>
    </source>
</reference>
<dbReference type="Proteomes" id="UP001172457">
    <property type="component" value="Chromosome 7"/>
</dbReference>
<sequence length="348" mass="37404">MLAKFELTTCSEMGTPMAPPLKLDKDSSRKSVDVTLYRGMIGSLMYLTASRPDIMYATCLCARYQADPKESHMKADILATEDVADIPVYADVPAAPSHKKAAAKKKGPQMKLTFKRPSPSSSSQIQQEGQAGLSVGYLATKRAFLGGQEPREIADKKAALNASEVKTAEIYQQKHDDKVLLVNQAQAEAKAAAALEKAQTKSLKKASSSSPDLGMFLSIPALGSINGKIEVLAQAIGILGNSMDELRDHLIPEIQVSVKKGPDSLPLFQAKVSRRLDAQDKAIKGIQDQLNELKAQVAAISPPPAPAAPSFTERDRSLLESMAASMICHSRVQTKMVSLLTRCISVSA</sequence>
<feature type="region of interest" description="Disordered" evidence="1">
    <location>
        <begin position="99"/>
        <end position="127"/>
    </location>
</feature>
<dbReference type="AlphaFoldDB" id="A0AA38WBE3"/>
<accession>A0AA38WBE3</accession>
<evidence type="ECO:0000313" key="3">
    <source>
        <dbReference type="Proteomes" id="UP001172457"/>
    </source>
</evidence>
<organism evidence="2 3">
    <name type="scientific">Centaurea solstitialis</name>
    <name type="common">yellow star-thistle</name>
    <dbReference type="NCBI Taxonomy" id="347529"/>
    <lineage>
        <taxon>Eukaryota</taxon>
        <taxon>Viridiplantae</taxon>
        <taxon>Streptophyta</taxon>
        <taxon>Embryophyta</taxon>
        <taxon>Tracheophyta</taxon>
        <taxon>Spermatophyta</taxon>
        <taxon>Magnoliopsida</taxon>
        <taxon>eudicotyledons</taxon>
        <taxon>Gunneridae</taxon>
        <taxon>Pentapetalae</taxon>
        <taxon>asterids</taxon>
        <taxon>campanulids</taxon>
        <taxon>Asterales</taxon>
        <taxon>Asteraceae</taxon>
        <taxon>Carduoideae</taxon>
        <taxon>Cardueae</taxon>
        <taxon>Centaureinae</taxon>
        <taxon>Centaurea</taxon>
    </lineage>
</organism>
<evidence type="ECO:0000256" key="1">
    <source>
        <dbReference type="SAM" id="MobiDB-lite"/>
    </source>
</evidence>
<feature type="compositionally biased region" description="Basic residues" evidence="1">
    <location>
        <begin position="99"/>
        <end position="108"/>
    </location>
</feature>
<name>A0AA38WBE3_9ASTR</name>
<evidence type="ECO:0000313" key="2">
    <source>
        <dbReference type="EMBL" id="KAJ9542151.1"/>
    </source>
</evidence>
<comment type="caution">
    <text evidence="2">The sequence shown here is derived from an EMBL/GenBank/DDBJ whole genome shotgun (WGS) entry which is preliminary data.</text>
</comment>
<dbReference type="PANTHER" id="PTHR11439">
    <property type="entry name" value="GAG-POL-RELATED RETROTRANSPOSON"/>
    <property type="match status" value="1"/>
</dbReference>
<dbReference type="EMBL" id="JARYMX010000007">
    <property type="protein sequence ID" value="KAJ9542151.1"/>
    <property type="molecule type" value="Genomic_DNA"/>
</dbReference>